<gene>
    <name evidence="8" type="ordered locus">FraEuI1c_3252</name>
</gene>
<dbReference type="RefSeq" id="WP_013424383.1">
    <property type="nucleotide sequence ID" value="NC_014666.1"/>
</dbReference>
<name>E3IVA1_PSEI1</name>
<dbReference type="CDD" id="cd06581">
    <property type="entry name" value="TM_PBP1_LivM_like"/>
    <property type="match status" value="1"/>
</dbReference>
<keyword evidence="2" id="KW-1003">Cell membrane</keyword>
<dbReference type="AlphaFoldDB" id="E3IVA1"/>
<dbReference type="Proteomes" id="UP000002484">
    <property type="component" value="Chromosome"/>
</dbReference>
<dbReference type="InParanoid" id="E3IVA1"/>
<keyword evidence="3 7" id="KW-0812">Transmembrane</keyword>
<accession>E3IVA1</accession>
<dbReference type="PANTHER" id="PTHR30482">
    <property type="entry name" value="HIGH-AFFINITY BRANCHED-CHAIN AMINO ACID TRANSPORT SYSTEM PERMEASE"/>
    <property type="match status" value="1"/>
</dbReference>
<evidence type="ECO:0000256" key="7">
    <source>
        <dbReference type="SAM" id="Phobius"/>
    </source>
</evidence>
<evidence type="ECO:0000256" key="3">
    <source>
        <dbReference type="ARBA" id="ARBA00022692"/>
    </source>
</evidence>
<evidence type="ECO:0000256" key="1">
    <source>
        <dbReference type="ARBA" id="ARBA00004651"/>
    </source>
</evidence>
<comment type="subcellular location">
    <subcellularLocation>
        <location evidence="1">Cell membrane</location>
        <topology evidence="1">Multi-pass membrane protein</topology>
    </subcellularLocation>
</comment>
<reference evidence="8 9" key="1">
    <citation type="submission" date="2010-10" db="EMBL/GenBank/DDBJ databases">
        <title>Complete sequence of Frankia sp. EuI1c.</title>
        <authorList>
            <consortium name="US DOE Joint Genome Institute"/>
            <person name="Lucas S."/>
            <person name="Copeland A."/>
            <person name="Lapidus A."/>
            <person name="Cheng J.-F."/>
            <person name="Bruce D."/>
            <person name="Goodwin L."/>
            <person name="Pitluck S."/>
            <person name="Chertkov O."/>
            <person name="Detter J.C."/>
            <person name="Han C."/>
            <person name="Tapia R."/>
            <person name="Land M."/>
            <person name="Hauser L."/>
            <person name="Jeffries C."/>
            <person name="Kyrpides N."/>
            <person name="Ivanova N."/>
            <person name="Mikhailova N."/>
            <person name="Beauchemin N."/>
            <person name="Sen A."/>
            <person name="Sur S.A."/>
            <person name="Gtari M."/>
            <person name="Wall L."/>
            <person name="Tisa L."/>
            <person name="Woyke T."/>
        </authorList>
    </citation>
    <scope>NUCLEOTIDE SEQUENCE [LARGE SCALE GENOMIC DNA]</scope>
    <source>
        <strain evidence="9">DSM 45817 / CECT 9037 / EuI1c</strain>
    </source>
</reference>
<dbReference type="InterPro" id="IPR001851">
    <property type="entry name" value="ABC_transp_permease"/>
</dbReference>
<feature type="transmembrane region" description="Helical" evidence="7">
    <location>
        <begin position="227"/>
        <end position="248"/>
    </location>
</feature>
<dbReference type="PANTHER" id="PTHR30482:SF10">
    <property type="entry name" value="HIGH-AFFINITY BRANCHED-CHAIN AMINO ACID TRANSPORT PROTEIN BRAE"/>
    <property type="match status" value="1"/>
</dbReference>
<evidence type="ECO:0000256" key="5">
    <source>
        <dbReference type="ARBA" id="ARBA00023136"/>
    </source>
</evidence>
<evidence type="ECO:0000256" key="6">
    <source>
        <dbReference type="SAM" id="MobiDB-lite"/>
    </source>
</evidence>
<evidence type="ECO:0000313" key="9">
    <source>
        <dbReference type="Proteomes" id="UP000002484"/>
    </source>
</evidence>
<feature type="transmembrane region" description="Helical" evidence="7">
    <location>
        <begin position="173"/>
        <end position="193"/>
    </location>
</feature>
<keyword evidence="4 7" id="KW-1133">Transmembrane helix</keyword>
<feature type="region of interest" description="Disordered" evidence="6">
    <location>
        <begin position="342"/>
        <end position="386"/>
    </location>
</feature>
<dbReference type="KEGG" id="fri:FraEuI1c_3252"/>
<feature type="transmembrane region" description="Helical" evidence="7">
    <location>
        <begin position="92"/>
        <end position="112"/>
    </location>
</feature>
<feature type="transmembrane region" description="Helical" evidence="7">
    <location>
        <begin position="16"/>
        <end position="34"/>
    </location>
</feature>
<dbReference type="InterPro" id="IPR043428">
    <property type="entry name" value="LivM-like"/>
</dbReference>
<evidence type="ECO:0000256" key="4">
    <source>
        <dbReference type="ARBA" id="ARBA00022989"/>
    </source>
</evidence>
<feature type="transmembrane region" description="Helical" evidence="7">
    <location>
        <begin position="119"/>
        <end position="137"/>
    </location>
</feature>
<protein>
    <submittedName>
        <fullName evidence="8">Inner-membrane translocator</fullName>
    </submittedName>
</protein>
<dbReference type="HOGENOM" id="CLU_031365_2_2_11"/>
<evidence type="ECO:0000313" key="8">
    <source>
        <dbReference type="EMBL" id="ADP81265.1"/>
    </source>
</evidence>
<evidence type="ECO:0000256" key="2">
    <source>
        <dbReference type="ARBA" id="ARBA00022475"/>
    </source>
</evidence>
<feature type="transmembrane region" description="Helical" evidence="7">
    <location>
        <begin position="260"/>
        <end position="286"/>
    </location>
</feature>
<dbReference type="GO" id="GO:0015658">
    <property type="term" value="F:branched-chain amino acid transmembrane transporter activity"/>
    <property type="evidence" value="ECO:0007669"/>
    <property type="project" value="InterPro"/>
</dbReference>
<dbReference type="EMBL" id="CP002299">
    <property type="protein sequence ID" value="ADP81265.1"/>
    <property type="molecule type" value="Genomic_DNA"/>
</dbReference>
<dbReference type="GO" id="GO:0005886">
    <property type="term" value="C:plasma membrane"/>
    <property type="evidence" value="ECO:0007669"/>
    <property type="project" value="UniProtKB-SubCell"/>
</dbReference>
<sequence>MKALVVRHGSVTHRGIQIVCCVAAAVIVLFLAAYEPDYRLVNYGSVAAWAVALLGLNLVVGYSGQFTFSQSAFFGLGGYVTAILVSDHGWPFLATLPVVAVAGAVVGLVLGLPALRVRGHYLAIISFALVVAFPSIVNMDQLRDLTGGANGKSAFIEWSAPAWFPIAMSDRGWQFLTLAALAVLLFWLVSNALRSRVGRALMAMRDNEIGAAASGISLALWKASAFAIGSALAALGGAMLLLVVPIVGPDSGGFLVALELITGLLLGGSGTIAGAAIGGAAIVWLPQISQNLAGSLPFLDSNQAPAFTNVVYGAILVVVIFVMPGGIVSFLRRARGRFLPIKDELPPPSDPAGAGSFEGLQPVSEHSTVPDRGESTTSPAGRVTPW</sequence>
<dbReference type="Pfam" id="PF02653">
    <property type="entry name" value="BPD_transp_2"/>
    <property type="match status" value="1"/>
</dbReference>
<feature type="transmembrane region" description="Helical" evidence="7">
    <location>
        <begin position="40"/>
        <end position="60"/>
    </location>
</feature>
<keyword evidence="9" id="KW-1185">Reference proteome</keyword>
<keyword evidence="5 7" id="KW-0472">Membrane</keyword>
<dbReference type="STRING" id="298654.FraEuI1c_3252"/>
<dbReference type="OrthoDB" id="9814461at2"/>
<dbReference type="eggNOG" id="COG4177">
    <property type="taxonomic scope" value="Bacteria"/>
</dbReference>
<feature type="transmembrane region" description="Helical" evidence="7">
    <location>
        <begin position="306"/>
        <end position="331"/>
    </location>
</feature>
<proteinExistence type="predicted"/>
<organism evidence="8 9">
    <name type="scientific">Pseudofrankia inefficax (strain DSM 45817 / CECT 9037 / DDB 130130 / EuI1c)</name>
    <name type="common">Frankia inefficax</name>
    <dbReference type="NCBI Taxonomy" id="298654"/>
    <lineage>
        <taxon>Bacteria</taxon>
        <taxon>Bacillati</taxon>
        <taxon>Actinomycetota</taxon>
        <taxon>Actinomycetes</taxon>
        <taxon>Frankiales</taxon>
        <taxon>Frankiaceae</taxon>
        <taxon>Pseudofrankia</taxon>
    </lineage>
</organism>